<name>A0AAX6ERR3_IRIPA</name>
<reference evidence="2" key="1">
    <citation type="journal article" date="2023" name="GigaByte">
        <title>Genome assembly of the bearded iris, Iris pallida Lam.</title>
        <authorList>
            <person name="Bruccoleri R.E."/>
            <person name="Oakeley E.J."/>
            <person name="Faust A.M.E."/>
            <person name="Altorfer M."/>
            <person name="Dessus-Babus S."/>
            <person name="Burckhardt D."/>
            <person name="Oertli M."/>
            <person name="Naumann U."/>
            <person name="Petersen F."/>
            <person name="Wong J."/>
        </authorList>
    </citation>
    <scope>NUCLEOTIDE SEQUENCE</scope>
    <source>
        <strain evidence="2">GSM-AAB239-AS_SAM_17_03QT</strain>
    </source>
</reference>
<evidence type="ECO:0000313" key="2">
    <source>
        <dbReference type="EMBL" id="KAJ6806780.1"/>
    </source>
</evidence>
<reference evidence="2" key="2">
    <citation type="submission" date="2023-04" db="EMBL/GenBank/DDBJ databases">
        <authorList>
            <person name="Bruccoleri R.E."/>
            <person name="Oakeley E.J."/>
            <person name="Faust A.-M."/>
            <person name="Dessus-Babus S."/>
            <person name="Altorfer M."/>
            <person name="Burckhardt D."/>
            <person name="Oertli M."/>
            <person name="Naumann U."/>
            <person name="Petersen F."/>
            <person name="Wong J."/>
        </authorList>
    </citation>
    <scope>NUCLEOTIDE SEQUENCE</scope>
    <source>
        <strain evidence="2">GSM-AAB239-AS_SAM_17_03QT</strain>
        <tissue evidence="2">Leaf</tissue>
    </source>
</reference>
<keyword evidence="3" id="KW-1185">Reference proteome</keyword>
<dbReference type="GO" id="GO:0005737">
    <property type="term" value="C:cytoplasm"/>
    <property type="evidence" value="ECO:0007669"/>
    <property type="project" value="TreeGrafter"/>
</dbReference>
<dbReference type="AlphaFoldDB" id="A0AAX6ERR3"/>
<evidence type="ECO:0000313" key="3">
    <source>
        <dbReference type="Proteomes" id="UP001140949"/>
    </source>
</evidence>
<proteinExistence type="predicted"/>
<dbReference type="GO" id="GO:0051457">
    <property type="term" value="P:maintenance of protein location in nucleus"/>
    <property type="evidence" value="ECO:0007669"/>
    <property type="project" value="TreeGrafter"/>
</dbReference>
<organism evidence="2 3">
    <name type="scientific">Iris pallida</name>
    <name type="common">Sweet iris</name>
    <dbReference type="NCBI Taxonomy" id="29817"/>
    <lineage>
        <taxon>Eukaryota</taxon>
        <taxon>Viridiplantae</taxon>
        <taxon>Streptophyta</taxon>
        <taxon>Embryophyta</taxon>
        <taxon>Tracheophyta</taxon>
        <taxon>Spermatophyta</taxon>
        <taxon>Magnoliopsida</taxon>
        <taxon>Liliopsida</taxon>
        <taxon>Asparagales</taxon>
        <taxon>Iridaceae</taxon>
        <taxon>Iridoideae</taxon>
        <taxon>Irideae</taxon>
        <taxon>Iris</taxon>
    </lineage>
</organism>
<feature type="region of interest" description="Disordered" evidence="1">
    <location>
        <begin position="1"/>
        <end position="30"/>
    </location>
</feature>
<dbReference type="PANTHER" id="PTHR37723">
    <property type="entry name" value="PROTEIN FAR-RED ELONGATED HYPOCOTYL 1"/>
    <property type="match status" value="1"/>
</dbReference>
<dbReference type="GO" id="GO:0061608">
    <property type="term" value="F:nuclear import signal receptor activity"/>
    <property type="evidence" value="ECO:0007669"/>
    <property type="project" value="TreeGrafter"/>
</dbReference>
<accession>A0AAX6ERR3</accession>
<dbReference type="GO" id="GO:0016607">
    <property type="term" value="C:nuclear speck"/>
    <property type="evidence" value="ECO:0007669"/>
    <property type="project" value="TreeGrafter"/>
</dbReference>
<dbReference type="GO" id="GO:0009639">
    <property type="term" value="P:response to red or far red light"/>
    <property type="evidence" value="ECO:0007669"/>
    <property type="project" value="InterPro"/>
</dbReference>
<dbReference type="PANTHER" id="PTHR37723:SF1">
    <property type="entry name" value="PROTEIN FAR-RED-ELONGATED HYPOCOTYL 1-LIKE"/>
    <property type="match status" value="1"/>
</dbReference>
<sequence>MKENFTEETAESDKINDELEEESDNDSISFLGASDNATAFDVKGKAVDLPIQPSHVDQPSTSSYSSIGGVYRGSLYSLESRTISEACNKINKNTGDSLQAGRGYTPSLQAGRGYAPFCEKYPMLEPDHESAIFKYGMEVDDAANDDLMLYSNDVAPNALLLSSGRLSPEEDARLVKGNLLSIKSLSNTSPCSCCSNEAYCNECSSKGKEQEKRHKYY</sequence>
<comment type="caution">
    <text evidence="2">The sequence shown here is derived from an EMBL/GenBank/DDBJ whole genome shotgun (WGS) entry which is preliminary data.</text>
</comment>
<evidence type="ECO:0000256" key="1">
    <source>
        <dbReference type="SAM" id="MobiDB-lite"/>
    </source>
</evidence>
<feature type="compositionally biased region" description="Basic and acidic residues" evidence="1">
    <location>
        <begin position="1"/>
        <end position="17"/>
    </location>
</feature>
<dbReference type="Proteomes" id="UP001140949">
    <property type="component" value="Unassembled WGS sequence"/>
</dbReference>
<protein>
    <submittedName>
        <fullName evidence="2">Protein FAR-RED-ELONGATED HYPOCOTYL 1-LIKE</fullName>
    </submittedName>
</protein>
<gene>
    <name evidence="2" type="ORF">M6B38_105545</name>
</gene>
<dbReference type="InterPro" id="IPR037766">
    <property type="entry name" value="FHY1"/>
</dbReference>
<dbReference type="EMBL" id="JANAVB010034417">
    <property type="protein sequence ID" value="KAJ6806780.1"/>
    <property type="molecule type" value="Genomic_DNA"/>
</dbReference>